<evidence type="ECO:0000313" key="4">
    <source>
        <dbReference type="EMBL" id="BBO34814.1"/>
    </source>
</evidence>
<evidence type="ECO:0000256" key="2">
    <source>
        <dbReference type="SAM" id="MobiDB-lite"/>
    </source>
</evidence>
<dbReference type="PANTHER" id="PTHR46268:SF6">
    <property type="entry name" value="UNIVERSAL STRESS PROTEIN UP12"/>
    <property type="match status" value="1"/>
</dbReference>
<evidence type="ECO:0000256" key="1">
    <source>
        <dbReference type="ARBA" id="ARBA00008791"/>
    </source>
</evidence>
<name>A0A5K7XDD1_9BACT</name>
<accession>A0A5K7XDD1</accession>
<dbReference type="InterPro" id="IPR006016">
    <property type="entry name" value="UspA"/>
</dbReference>
<dbReference type="CDD" id="cd00293">
    <property type="entry name" value="USP-like"/>
    <property type="match status" value="1"/>
</dbReference>
<dbReference type="KEGG" id="lpav:PLANPX_4426"/>
<protein>
    <recommendedName>
        <fullName evidence="3">UspA domain-containing protein</fullName>
    </recommendedName>
</protein>
<dbReference type="Proteomes" id="UP000326837">
    <property type="component" value="Chromosome"/>
</dbReference>
<dbReference type="PANTHER" id="PTHR46268">
    <property type="entry name" value="STRESS RESPONSE PROTEIN NHAX"/>
    <property type="match status" value="1"/>
</dbReference>
<evidence type="ECO:0000313" key="5">
    <source>
        <dbReference type="Proteomes" id="UP000326837"/>
    </source>
</evidence>
<dbReference type="AlphaFoldDB" id="A0A5K7XDD1"/>
<organism evidence="4 5">
    <name type="scientific">Lacipirellula parvula</name>
    <dbReference type="NCBI Taxonomy" id="2650471"/>
    <lineage>
        <taxon>Bacteria</taxon>
        <taxon>Pseudomonadati</taxon>
        <taxon>Planctomycetota</taxon>
        <taxon>Planctomycetia</taxon>
        <taxon>Pirellulales</taxon>
        <taxon>Lacipirellulaceae</taxon>
        <taxon>Lacipirellula</taxon>
    </lineage>
</organism>
<dbReference type="SUPFAM" id="SSF52402">
    <property type="entry name" value="Adenine nucleotide alpha hydrolases-like"/>
    <property type="match status" value="1"/>
</dbReference>
<sequence>MPRSHEIVDWNSAGSDEASRPRPLKVLAPVNFDDDSHRSRLTAIELATQWGADVTFLHVSPRTPLVVPERTGLDAIGLLHSVLRTPAGPAASHEDQELQLRRLEGSAIRQMKRMIPDAWSGKLQASFAWRSGEVAAEIAAYALEQEIDVIVLGASDRPRPWRLSRGVTLRVIQTAPCRVLVAYPSGQASVERRSVEAAAS</sequence>
<keyword evidence="5" id="KW-1185">Reference proteome</keyword>
<reference evidence="5" key="1">
    <citation type="submission" date="2019-10" db="EMBL/GenBank/DDBJ databases">
        <title>Lacipirellula parvula gen. nov., sp. nov., representing a lineage of planctomycetes widespread in freshwater anoxic habitats, and description of the family Lacipirellulaceae.</title>
        <authorList>
            <person name="Dedysh S.N."/>
            <person name="Kulichevskaya I.S."/>
            <person name="Beletsky A.V."/>
            <person name="Rakitin A.L."/>
            <person name="Mardanov A.V."/>
            <person name="Ivanova A.A."/>
            <person name="Saltykova V.X."/>
            <person name="Rijpstra W.I.C."/>
            <person name="Sinninghe Damste J.S."/>
            <person name="Ravin N.V."/>
        </authorList>
    </citation>
    <scope>NUCLEOTIDE SEQUENCE [LARGE SCALE GENOMIC DNA]</scope>
    <source>
        <strain evidence="5">PX69</strain>
    </source>
</reference>
<proteinExistence type="inferred from homology"/>
<evidence type="ECO:0000259" key="3">
    <source>
        <dbReference type="Pfam" id="PF00582"/>
    </source>
</evidence>
<dbReference type="Gene3D" id="3.40.50.12370">
    <property type="match status" value="1"/>
</dbReference>
<gene>
    <name evidence="4" type="ORF">PLANPX_4426</name>
</gene>
<feature type="domain" description="UspA" evidence="3">
    <location>
        <begin position="25"/>
        <end position="181"/>
    </location>
</feature>
<feature type="region of interest" description="Disordered" evidence="2">
    <location>
        <begin position="1"/>
        <end position="21"/>
    </location>
</feature>
<dbReference type="EMBL" id="AP021861">
    <property type="protein sequence ID" value="BBO34814.1"/>
    <property type="molecule type" value="Genomic_DNA"/>
</dbReference>
<dbReference type="Pfam" id="PF00582">
    <property type="entry name" value="Usp"/>
    <property type="match status" value="1"/>
</dbReference>
<comment type="similarity">
    <text evidence="1">Belongs to the universal stress protein A family.</text>
</comment>
<dbReference type="RefSeq" id="WP_172992190.1">
    <property type="nucleotide sequence ID" value="NZ_AP021861.1"/>
</dbReference>